<evidence type="ECO:0000313" key="3">
    <source>
        <dbReference type="Proteomes" id="UP000034794"/>
    </source>
</evidence>
<evidence type="ECO:0000313" key="2">
    <source>
        <dbReference type="EMBL" id="KKU32876.1"/>
    </source>
</evidence>
<sequence length="139" mass="15176">MTGTGLSCDFSYGMKATIDMPAEVSVGSFAPFTVAYYSDGALVPIETLNLGGFYYVVFNTTGATELYMVKAAGGIRSPTIGVDALTDYPTLHVVRTWRNVPLQVWKWYLSPVFFLCTIMSILLLMAARSSLKNNQNHAG</sequence>
<evidence type="ECO:0000256" key="1">
    <source>
        <dbReference type="SAM" id="Phobius"/>
    </source>
</evidence>
<dbReference type="AlphaFoldDB" id="A0A0G1PJF3"/>
<feature type="transmembrane region" description="Helical" evidence="1">
    <location>
        <begin position="107"/>
        <end position="127"/>
    </location>
</feature>
<name>A0A0G1PJF3_9BACT</name>
<organism evidence="2 3">
    <name type="scientific">Candidatus Collierbacteria bacterium GW2011_GWA2_46_26</name>
    <dbReference type="NCBI Taxonomy" id="1618381"/>
    <lineage>
        <taxon>Bacteria</taxon>
        <taxon>Candidatus Collieribacteriota</taxon>
    </lineage>
</organism>
<reference evidence="2 3" key="1">
    <citation type="journal article" date="2015" name="Nature">
        <title>rRNA introns, odd ribosomes, and small enigmatic genomes across a large radiation of phyla.</title>
        <authorList>
            <person name="Brown C.T."/>
            <person name="Hug L.A."/>
            <person name="Thomas B.C."/>
            <person name="Sharon I."/>
            <person name="Castelle C.J."/>
            <person name="Singh A."/>
            <person name="Wilkins M.J."/>
            <person name="Williams K.H."/>
            <person name="Banfield J.F."/>
        </authorList>
    </citation>
    <scope>NUCLEOTIDE SEQUENCE [LARGE SCALE GENOMIC DNA]</scope>
</reference>
<accession>A0A0G1PJF3</accession>
<protein>
    <submittedName>
        <fullName evidence="2">Uncharacterized protein</fullName>
    </submittedName>
</protein>
<comment type="caution">
    <text evidence="2">The sequence shown here is derived from an EMBL/GenBank/DDBJ whole genome shotgun (WGS) entry which is preliminary data.</text>
</comment>
<keyword evidence="1" id="KW-1133">Transmembrane helix</keyword>
<dbReference type="Proteomes" id="UP000034794">
    <property type="component" value="Unassembled WGS sequence"/>
</dbReference>
<gene>
    <name evidence="2" type="ORF">UX47_C0007G0120</name>
</gene>
<dbReference type="EMBL" id="LCMI01000007">
    <property type="protein sequence ID" value="KKU32876.1"/>
    <property type="molecule type" value="Genomic_DNA"/>
</dbReference>
<proteinExistence type="predicted"/>
<keyword evidence="1" id="KW-0472">Membrane</keyword>
<keyword evidence="1" id="KW-0812">Transmembrane</keyword>